<proteinExistence type="predicted"/>
<sequence>MFLTRLYLNAARRGARKLIGSPQAMHAAVMASFSPQVHDETRGRPLWRLDPRPNSPALYIVSAAMPDLTHIVEQAGWPTTSEWETRDYSPILNSLTAGQRFSFRLAANPVRRSMSDASQGRGKVYAHVTAEQQRQWLIDRQEAIGISFLESLDAMPNVQLTQRERMVFHRKGARVTIAKAVFEGSFEVRDADMLREALTRGIGRAKAYGCGLMTLAQRN</sequence>
<dbReference type="EMBL" id="FNQV01000013">
    <property type="protein sequence ID" value="SEA61171.1"/>
    <property type="molecule type" value="Genomic_DNA"/>
</dbReference>
<name>A0A1H4CL43_9ACTO</name>
<dbReference type="OrthoDB" id="9795689at2"/>
<dbReference type="Gene3D" id="3.30.70.1200">
    <property type="entry name" value="Crispr-associated protein, domain 1"/>
    <property type="match status" value="1"/>
</dbReference>
<dbReference type="CDD" id="cd09727">
    <property type="entry name" value="Cas6_I-E"/>
    <property type="match status" value="1"/>
</dbReference>
<dbReference type="NCBIfam" id="TIGR01907">
    <property type="entry name" value="casE_Cse3"/>
    <property type="match status" value="1"/>
</dbReference>
<reference evidence="2" key="1">
    <citation type="submission" date="2016-10" db="EMBL/GenBank/DDBJ databases">
        <authorList>
            <person name="Varghese N."/>
            <person name="Submissions S."/>
        </authorList>
    </citation>
    <scope>NUCLEOTIDE SEQUENCE [LARGE SCALE GENOMIC DNA]</scope>
    <source>
        <strain evidence="2">KPR-1</strain>
    </source>
</reference>
<gene>
    <name evidence="1" type="ORF">SAMN02910418_01981</name>
</gene>
<dbReference type="InterPro" id="IPR010179">
    <property type="entry name" value="CRISPR-assoc_prot_Cse3"/>
</dbReference>
<dbReference type="SUPFAM" id="SSF117987">
    <property type="entry name" value="CRISPR-associated protein"/>
    <property type="match status" value="2"/>
</dbReference>
<protein>
    <submittedName>
        <fullName evidence="1">CRISPR system Cascade subunit CasE</fullName>
    </submittedName>
</protein>
<dbReference type="Pfam" id="PF08798">
    <property type="entry name" value="CRISPR_assoc"/>
    <property type="match status" value="1"/>
</dbReference>
<dbReference type="SMART" id="SM01101">
    <property type="entry name" value="CRISPR_assoc"/>
    <property type="match status" value="1"/>
</dbReference>
<accession>A0A1H4CL43</accession>
<keyword evidence="2" id="KW-1185">Reference proteome</keyword>
<organism evidence="1 2">
    <name type="scientific">Bowdeniella nasicola</name>
    <dbReference type="NCBI Taxonomy" id="208480"/>
    <lineage>
        <taxon>Bacteria</taxon>
        <taxon>Bacillati</taxon>
        <taxon>Actinomycetota</taxon>
        <taxon>Actinomycetes</taxon>
        <taxon>Actinomycetales</taxon>
        <taxon>Actinomycetaceae</taxon>
        <taxon>Bowdeniella</taxon>
    </lineage>
</organism>
<dbReference type="Gene3D" id="3.30.70.1210">
    <property type="entry name" value="Crispr-associated protein, domain 2"/>
    <property type="match status" value="1"/>
</dbReference>
<dbReference type="Proteomes" id="UP000199288">
    <property type="component" value="Unassembled WGS sequence"/>
</dbReference>
<evidence type="ECO:0000313" key="2">
    <source>
        <dbReference type="Proteomes" id="UP000199288"/>
    </source>
</evidence>
<dbReference type="AlphaFoldDB" id="A0A1H4CL43"/>
<dbReference type="RefSeq" id="WP_092565432.1">
    <property type="nucleotide sequence ID" value="NZ_FNQV01000013.1"/>
</dbReference>
<evidence type="ECO:0000313" key="1">
    <source>
        <dbReference type="EMBL" id="SEA61171.1"/>
    </source>
</evidence>